<dbReference type="RefSeq" id="WP_346146766.1">
    <property type="nucleotide sequence ID" value="NZ_BAAAUA010000029.1"/>
</dbReference>
<dbReference type="Gene3D" id="3.30.530.20">
    <property type="match status" value="1"/>
</dbReference>
<protein>
    <submittedName>
        <fullName evidence="1">SRPBCC family protein</fullName>
    </submittedName>
</protein>
<dbReference type="SUPFAM" id="SSF55961">
    <property type="entry name" value="Bet v1-like"/>
    <property type="match status" value="1"/>
</dbReference>
<dbReference type="EMBL" id="JBHSOC010000098">
    <property type="protein sequence ID" value="MFC5646386.1"/>
    <property type="molecule type" value="Genomic_DNA"/>
</dbReference>
<reference evidence="2" key="1">
    <citation type="journal article" date="2019" name="Int. J. Syst. Evol. Microbiol.">
        <title>The Global Catalogue of Microorganisms (GCM) 10K type strain sequencing project: providing services to taxonomists for standard genome sequencing and annotation.</title>
        <authorList>
            <consortium name="The Broad Institute Genomics Platform"/>
            <consortium name="The Broad Institute Genome Sequencing Center for Infectious Disease"/>
            <person name="Wu L."/>
            <person name="Ma J."/>
        </authorList>
    </citation>
    <scope>NUCLEOTIDE SEQUENCE [LARGE SCALE GENOMIC DNA]</scope>
    <source>
        <strain evidence="2">CGMCC 4.1622</strain>
    </source>
</reference>
<dbReference type="Proteomes" id="UP001596066">
    <property type="component" value="Unassembled WGS sequence"/>
</dbReference>
<dbReference type="CDD" id="cd08865">
    <property type="entry name" value="SRPBCC_10"/>
    <property type="match status" value="1"/>
</dbReference>
<evidence type="ECO:0000313" key="2">
    <source>
        <dbReference type="Proteomes" id="UP001596066"/>
    </source>
</evidence>
<proteinExistence type="predicted"/>
<sequence>MVTVERSITIERPVGEVLAYLADFGNTPEWDPGTESCTRIDSGPVAEGATWLNVSRFRSRQTRLTYRLERYDQDRLVFVGENRTVTATDDITLRASQAGTVVVYRATLRFNGLARLAGPFVRPTFEDLADRVAERLPRVLVAAP</sequence>
<dbReference type="InterPro" id="IPR019587">
    <property type="entry name" value="Polyketide_cyclase/dehydratase"/>
</dbReference>
<keyword evidence="2" id="KW-1185">Reference proteome</keyword>
<dbReference type="InterPro" id="IPR023393">
    <property type="entry name" value="START-like_dom_sf"/>
</dbReference>
<gene>
    <name evidence="1" type="ORF">ACFPZF_34235</name>
</gene>
<evidence type="ECO:0000313" key="1">
    <source>
        <dbReference type="EMBL" id="MFC5646386.1"/>
    </source>
</evidence>
<organism evidence="1 2">
    <name type="scientific">Kitasatospora cinereorecta</name>
    <dbReference type="NCBI Taxonomy" id="285560"/>
    <lineage>
        <taxon>Bacteria</taxon>
        <taxon>Bacillati</taxon>
        <taxon>Actinomycetota</taxon>
        <taxon>Actinomycetes</taxon>
        <taxon>Kitasatosporales</taxon>
        <taxon>Streptomycetaceae</taxon>
        <taxon>Kitasatospora</taxon>
    </lineage>
</organism>
<name>A0ABW0VL17_9ACTN</name>
<dbReference type="Pfam" id="PF10604">
    <property type="entry name" value="Polyketide_cyc2"/>
    <property type="match status" value="1"/>
</dbReference>
<comment type="caution">
    <text evidence="1">The sequence shown here is derived from an EMBL/GenBank/DDBJ whole genome shotgun (WGS) entry which is preliminary data.</text>
</comment>
<accession>A0ABW0VL17</accession>